<name>A0A6A6EAI2_9PEZI</name>
<keyword evidence="1" id="KW-0812">Transmembrane</keyword>
<feature type="transmembrane region" description="Helical" evidence="1">
    <location>
        <begin position="30"/>
        <end position="47"/>
    </location>
</feature>
<keyword evidence="1" id="KW-1133">Transmembrane helix</keyword>
<dbReference type="Proteomes" id="UP000800200">
    <property type="component" value="Unassembled WGS sequence"/>
</dbReference>
<accession>A0A6A6EAI2</accession>
<reference evidence="2" key="1">
    <citation type="journal article" date="2020" name="Stud. Mycol.">
        <title>101 Dothideomycetes genomes: a test case for predicting lifestyles and emergence of pathogens.</title>
        <authorList>
            <person name="Haridas S."/>
            <person name="Albert R."/>
            <person name="Binder M."/>
            <person name="Bloem J."/>
            <person name="Labutti K."/>
            <person name="Salamov A."/>
            <person name="Andreopoulos B."/>
            <person name="Baker S."/>
            <person name="Barry K."/>
            <person name="Bills G."/>
            <person name="Bluhm B."/>
            <person name="Cannon C."/>
            <person name="Castanera R."/>
            <person name="Culley D."/>
            <person name="Daum C."/>
            <person name="Ezra D."/>
            <person name="Gonzalez J."/>
            <person name="Henrissat B."/>
            <person name="Kuo A."/>
            <person name="Liang C."/>
            <person name="Lipzen A."/>
            <person name="Lutzoni F."/>
            <person name="Magnuson J."/>
            <person name="Mondo S."/>
            <person name="Nolan M."/>
            <person name="Ohm R."/>
            <person name="Pangilinan J."/>
            <person name="Park H.-J."/>
            <person name="Ramirez L."/>
            <person name="Alfaro M."/>
            <person name="Sun H."/>
            <person name="Tritt A."/>
            <person name="Yoshinaga Y."/>
            <person name="Zwiers L.-H."/>
            <person name="Turgeon B."/>
            <person name="Goodwin S."/>
            <person name="Spatafora J."/>
            <person name="Crous P."/>
            <person name="Grigoriev I."/>
        </authorList>
    </citation>
    <scope>NUCLEOTIDE SEQUENCE</scope>
    <source>
        <strain evidence="2">CBS 207.26</strain>
    </source>
</reference>
<evidence type="ECO:0000313" key="3">
    <source>
        <dbReference type="Proteomes" id="UP000800200"/>
    </source>
</evidence>
<evidence type="ECO:0000313" key="2">
    <source>
        <dbReference type="EMBL" id="KAF2187140.1"/>
    </source>
</evidence>
<protein>
    <submittedName>
        <fullName evidence="2">Uncharacterized protein</fullName>
    </submittedName>
</protein>
<keyword evidence="3" id="KW-1185">Reference proteome</keyword>
<evidence type="ECO:0000256" key="1">
    <source>
        <dbReference type="SAM" id="Phobius"/>
    </source>
</evidence>
<organism evidence="2 3">
    <name type="scientific">Zopfia rhizophila CBS 207.26</name>
    <dbReference type="NCBI Taxonomy" id="1314779"/>
    <lineage>
        <taxon>Eukaryota</taxon>
        <taxon>Fungi</taxon>
        <taxon>Dikarya</taxon>
        <taxon>Ascomycota</taxon>
        <taxon>Pezizomycotina</taxon>
        <taxon>Dothideomycetes</taxon>
        <taxon>Dothideomycetes incertae sedis</taxon>
        <taxon>Zopfiaceae</taxon>
        <taxon>Zopfia</taxon>
    </lineage>
</organism>
<proteinExistence type="predicted"/>
<sequence length="76" mass="8837">MLSRTRLIHASIRVIRVIIPIRYFLLSRRISIVILCQFCGVPLFPLIQPCPLLRRDYESLLVRSPNKGPHPPFECP</sequence>
<dbReference type="EMBL" id="ML994628">
    <property type="protein sequence ID" value="KAF2187140.1"/>
    <property type="molecule type" value="Genomic_DNA"/>
</dbReference>
<gene>
    <name evidence="2" type="ORF">K469DRAFT_773190</name>
</gene>
<dbReference type="AlphaFoldDB" id="A0A6A6EAI2"/>
<keyword evidence="1" id="KW-0472">Membrane</keyword>